<comment type="caution">
    <text evidence="1">The sequence shown here is derived from an EMBL/GenBank/DDBJ whole genome shotgun (WGS) entry which is preliminary data.</text>
</comment>
<evidence type="ECO:0000313" key="1">
    <source>
        <dbReference type="EMBL" id="MES1920554.1"/>
    </source>
</evidence>
<evidence type="ECO:0000313" key="2">
    <source>
        <dbReference type="Proteomes" id="UP001439008"/>
    </source>
</evidence>
<dbReference type="Proteomes" id="UP001439008">
    <property type="component" value="Unassembled WGS sequence"/>
</dbReference>
<accession>A0ABV2ALM4</accession>
<name>A0ABV2ALM4_9EUKA</name>
<gene>
    <name evidence="1" type="ORF">MHBO_002215</name>
</gene>
<keyword evidence="2" id="KW-1185">Reference proteome</keyword>
<proteinExistence type="predicted"/>
<sequence>MLKYAKLNVAKAAYSNCAFDAINNFSKRYLAKKANFDEIVKKQIKLLSSKSPEIAQNIKKYSETFSNMPRVQKDQMLQATGVSDLVKRAPKILKAMPKFEFVAMVLWNHFNNPEIEEEMNNRPIKVMETNVLHNYHKF</sequence>
<protein>
    <submittedName>
        <fullName evidence="1">Uncharacterized protein</fullName>
    </submittedName>
</protein>
<reference evidence="1 2" key="1">
    <citation type="journal article" date="2024" name="BMC Biol.">
        <title>Comparative genomics of Ascetosporea gives new insight into the evolutionary basis for animal parasitism in Rhizaria.</title>
        <authorList>
            <person name="Hiltunen Thoren M."/>
            <person name="Onut-Brannstrom I."/>
            <person name="Alfjorden A."/>
            <person name="Peckova H."/>
            <person name="Swords F."/>
            <person name="Hooper C."/>
            <person name="Holzer A.S."/>
            <person name="Bass D."/>
            <person name="Burki F."/>
        </authorList>
    </citation>
    <scope>NUCLEOTIDE SEQUENCE [LARGE SCALE GENOMIC DNA]</scope>
    <source>
        <strain evidence="1">20-A016</strain>
    </source>
</reference>
<organism evidence="1 2">
    <name type="scientific">Bonamia ostreae</name>
    <dbReference type="NCBI Taxonomy" id="126728"/>
    <lineage>
        <taxon>Eukaryota</taxon>
        <taxon>Sar</taxon>
        <taxon>Rhizaria</taxon>
        <taxon>Endomyxa</taxon>
        <taxon>Ascetosporea</taxon>
        <taxon>Haplosporida</taxon>
        <taxon>Bonamia</taxon>
    </lineage>
</organism>
<dbReference type="EMBL" id="JBDODL010000734">
    <property type="protein sequence ID" value="MES1920554.1"/>
    <property type="molecule type" value="Genomic_DNA"/>
</dbReference>